<dbReference type="PROSITE" id="PS51257">
    <property type="entry name" value="PROKAR_LIPOPROTEIN"/>
    <property type="match status" value="1"/>
</dbReference>
<feature type="chain" id="PRO_5038238660" description="Secreted protein" evidence="1">
    <location>
        <begin position="24"/>
        <end position="219"/>
    </location>
</feature>
<dbReference type="AlphaFoldDB" id="A0A4D4M2V0"/>
<dbReference type="RefSeq" id="WP_010987359.1">
    <property type="nucleotide sequence ID" value="NZ_BJHZ01000001.1"/>
</dbReference>
<dbReference type="EMBL" id="BJHY01000001">
    <property type="protein sequence ID" value="GDY73613.1"/>
    <property type="molecule type" value="Genomic_DNA"/>
</dbReference>
<dbReference type="Proteomes" id="UP000299211">
    <property type="component" value="Unassembled WGS sequence"/>
</dbReference>
<dbReference type="GeneID" id="41543037"/>
<evidence type="ECO:0008006" key="6">
    <source>
        <dbReference type="Google" id="ProtNLM"/>
    </source>
</evidence>
<evidence type="ECO:0000313" key="5">
    <source>
        <dbReference type="Proteomes" id="UP000302139"/>
    </source>
</evidence>
<evidence type="ECO:0000313" key="4">
    <source>
        <dbReference type="Proteomes" id="UP000299211"/>
    </source>
</evidence>
<evidence type="ECO:0000313" key="3">
    <source>
        <dbReference type="EMBL" id="GDY73613.1"/>
    </source>
</evidence>
<proteinExistence type="predicted"/>
<name>A0A4D4M2V0_STRAX</name>
<dbReference type="OMA" id="HWSSELC"/>
<protein>
    <recommendedName>
        <fullName evidence="6">Secreted protein</fullName>
    </recommendedName>
</protein>
<reference evidence="3 4" key="1">
    <citation type="submission" date="2019-04" db="EMBL/GenBank/DDBJ databases">
        <title>Draft genome sequences of Streptomyces avermitilis ATCC 31267.</title>
        <authorList>
            <person name="Komaki H."/>
            <person name="Tamura T."/>
            <person name="Hosoyama A."/>
        </authorList>
    </citation>
    <scope>NUCLEOTIDE SEQUENCE [LARGE SCALE GENOMIC DNA]</scope>
    <source>
        <strain evidence="3 4">ATCC 31267</strain>
    </source>
</reference>
<keyword evidence="1" id="KW-0732">Signal</keyword>
<sequence length="219" mass="23065">MMRVSASSLAVAALFLTATSCSTEGDASTSAADGCEEALGDSGIEWVESHADVAGGGELDRGGVDLKDARAQHYKQMESGGSDGSHWSSELCTITAFDAGKKKELKVEFGPSSLPFDFQTKGAEEGTNTPVNSDVKLHQVEDSRGVVRYGIYVKCKIPGTSSRQETETPLAGVMTDTLTSGTSARDHMKYLLHSARAMADALECRNEPTIPAEPGAAMP</sequence>
<evidence type="ECO:0000256" key="1">
    <source>
        <dbReference type="SAM" id="SignalP"/>
    </source>
</evidence>
<evidence type="ECO:0000313" key="2">
    <source>
        <dbReference type="EMBL" id="GDY66170.1"/>
    </source>
</evidence>
<feature type="signal peptide" evidence="1">
    <location>
        <begin position="1"/>
        <end position="23"/>
    </location>
</feature>
<reference evidence="2 5" key="2">
    <citation type="submission" date="2019-04" db="EMBL/GenBank/DDBJ databases">
        <title>Draft genome sequences of Streptomyces avermitilis NBRC 14893.</title>
        <authorList>
            <person name="Komaki H."/>
            <person name="Tamura T."/>
            <person name="Hosoyama A."/>
        </authorList>
    </citation>
    <scope>NUCLEOTIDE SEQUENCE [LARGE SCALE GENOMIC DNA]</scope>
    <source>
        <strain evidence="2 5">NBRC 14893</strain>
    </source>
</reference>
<dbReference type="EMBL" id="BJHX01000001">
    <property type="protein sequence ID" value="GDY66170.1"/>
    <property type="molecule type" value="Genomic_DNA"/>
</dbReference>
<dbReference type="Proteomes" id="UP000302139">
    <property type="component" value="Unassembled WGS sequence"/>
</dbReference>
<organism evidence="2 5">
    <name type="scientific">Streptomyces avermitilis</name>
    <dbReference type="NCBI Taxonomy" id="33903"/>
    <lineage>
        <taxon>Bacteria</taxon>
        <taxon>Bacillati</taxon>
        <taxon>Actinomycetota</taxon>
        <taxon>Actinomycetes</taxon>
        <taxon>Kitasatosporales</taxon>
        <taxon>Streptomycetaceae</taxon>
        <taxon>Streptomyces</taxon>
    </lineage>
</organism>
<comment type="caution">
    <text evidence="2">The sequence shown here is derived from an EMBL/GenBank/DDBJ whole genome shotgun (WGS) entry which is preliminary data.</text>
</comment>
<gene>
    <name evidence="2" type="ORF">SAV14893_055630</name>
    <name evidence="3" type="ORF">SAV31267_030980</name>
</gene>
<accession>A0A4D4M2V0</accession>